<sequence>MSEIAKHTAKIQATNSLGVFKGHSTPKGVGTQTQCKFRAFMEAHLLALIVGDLREIVFGIVLAHVVPTRRVDIYVLLLFFSCYRLRDYTSSGFSRCHER</sequence>
<evidence type="ECO:0000313" key="2">
    <source>
        <dbReference type="Proteomes" id="UP000744980"/>
    </source>
</evidence>
<reference evidence="1 2" key="1">
    <citation type="submission" date="2020-01" db="EMBL/GenBank/DDBJ databases">
        <title>Draft genome assembly of Ensifer adhaerens T173.</title>
        <authorList>
            <person name="Craig J.E."/>
            <person name="Stinchcombe J.R."/>
        </authorList>
    </citation>
    <scope>NUCLEOTIDE SEQUENCE [LARGE SCALE GENOMIC DNA]</scope>
    <source>
        <strain evidence="1 2">T173</strain>
    </source>
</reference>
<protein>
    <submittedName>
        <fullName evidence="1">Uncharacterized protein</fullName>
    </submittedName>
</protein>
<dbReference type="Proteomes" id="UP000744980">
    <property type="component" value="Unassembled WGS sequence"/>
</dbReference>
<organism evidence="1 2">
    <name type="scientific">Ensifer canadensis</name>
    <dbReference type="NCBI Taxonomy" id="555315"/>
    <lineage>
        <taxon>Bacteria</taxon>
        <taxon>Pseudomonadati</taxon>
        <taxon>Pseudomonadota</taxon>
        <taxon>Alphaproteobacteria</taxon>
        <taxon>Hyphomicrobiales</taxon>
        <taxon>Rhizobiaceae</taxon>
        <taxon>Sinorhizobium/Ensifer group</taxon>
        <taxon>Ensifer</taxon>
    </lineage>
</organism>
<evidence type="ECO:0000313" key="1">
    <source>
        <dbReference type="EMBL" id="MBM3093001.1"/>
    </source>
</evidence>
<dbReference type="EMBL" id="WXFA01000012">
    <property type="protein sequence ID" value="MBM3093001.1"/>
    <property type="molecule type" value="Genomic_DNA"/>
</dbReference>
<name>A0AAW4FNX8_9HYPH</name>
<gene>
    <name evidence="1" type="ORF">GFB56_19670</name>
</gene>
<comment type="caution">
    <text evidence="1">The sequence shown here is derived from an EMBL/GenBank/DDBJ whole genome shotgun (WGS) entry which is preliminary data.</text>
</comment>
<dbReference type="RefSeq" id="WP_203528539.1">
    <property type="nucleotide sequence ID" value="NZ_CP083374.1"/>
</dbReference>
<accession>A0AAW4FNX8</accession>
<keyword evidence="2" id="KW-1185">Reference proteome</keyword>
<proteinExistence type="predicted"/>
<dbReference type="AlphaFoldDB" id="A0AAW4FNX8"/>